<feature type="domain" description="Core-binding (CB)" evidence="7">
    <location>
        <begin position="2"/>
        <end position="87"/>
    </location>
</feature>
<dbReference type="InterPro" id="IPR013762">
    <property type="entry name" value="Integrase-like_cat_sf"/>
</dbReference>
<dbReference type="PANTHER" id="PTHR30349">
    <property type="entry name" value="PHAGE INTEGRASE-RELATED"/>
    <property type="match status" value="1"/>
</dbReference>
<dbReference type="InterPro" id="IPR010998">
    <property type="entry name" value="Integrase_recombinase_N"/>
</dbReference>
<dbReference type="InterPro" id="IPR002104">
    <property type="entry name" value="Integrase_catalytic"/>
</dbReference>
<evidence type="ECO:0000256" key="4">
    <source>
        <dbReference type="ARBA" id="ARBA00023172"/>
    </source>
</evidence>
<dbReference type="GO" id="GO:0007059">
    <property type="term" value="P:chromosome segregation"/>
    <property type="evidence" value="ECO:0007669"/>
    <property type="project" value="UniProtKB-KW"/>
</dbReference>
<evidence type="ECO:0000259" key="6">
    <source>
        <dbReference type="PROSITE" id="PS51898"/>
    </source>
</evidence>
<dbReference type="PROSITE" id="PS51898">
    <property type="entry name" value="TYR_RECOMBINASE"/>
    <property type="match status" value="1"/>
</dbReference>
<dbReference type="Pfam" id="PF02899">
    <property type="entry name" value="Phage_int_SAM_1"/>
    <property type="match status" value="1"/>
</dbReference>
<dbReference type="InterPro" id="IPR050090">
    <property type="entry name" value="Tyrosine_recombinase_XerCD"/>
</dbReference>
<evidence type="ECO:0000256" key="5">
    <source>
        <dbReference type="PROSITE-ProRule" id="PRU01248"/>
    </source>
</evidence>
<reference evidence="8" key="1">
    <citation type="submission" date="2016-10" db="EMBL/GenBank/DDBJ databases">
        <authorList>
            <person name="de Groot N.N."/>
        </authorList>
    </citation>
    <scope>NUCLEOTIDE SEQUENCE [LARGE SCALE GENOMIC DNA]</scope>
    <source>
        <strain evidence="8">GAS369</strain>
    </source>
</reference>
<dbReference type="Gene3D" id="1.10.443.10">
    <property type="entry name" value="Intergrase catalytic core"/>
    <property type="match status" value="1"/>
</dbReference>
<proteinExistence type="predicted"/>
<keyword evidence="4" id="KW-0233">DNA recombination</keyword>
<dbReference type="AlphaFoldDB" id="A0A1H1M0L4"/>
<dbReference type="GO" id="GO:0015074">
    <property type="term" value="P:DNA integration"/>
    <property type="evidence" value="ECO:0007669"/>
    <property type="project" value="UniProtKB-KW"/>
</dbReference>
<name>A0A1H1M0L4_9BRAD</name>
<dbReference type="RefSeq" id="WP_146685857.1">
    <property type="nucleotide sequence ID" value="NZ_LT629750.1"/>
</dbReference>
<evidence type="ECO:0000256" key="3">
    <source>
        <dbReference type="ARBA" id="ARBA00023125"/>
    </source>
</evidence>
<dbReference type="InterPro" id="IPR011010">
    <property type="entry name" value="DNA_brk_join_enz"/>
</dbReference>
<evidence type="ECO:0000313" key="9">
    <source>
        <dbReference type="EMBL" id="SDT61714.1"/>
    </source>
</evidence>
<keyword evidence="2" id="KW-0229">DNA integration</keyword>
<accession>A0A1H1M0L4</accession>
<feature type="domain" description="Tyr recombinase" evidence="6">
    <location>
        <begin position="108"/>
        <end position="295"/>
    </location>
</feature>
<dbReference type="EMBL" id="LT629750">
    <property type="protein sequence ID" value="SDT61714.1"/>
    <property type="molecule type" value="Genomic_DNA"/>
</dbReference>
<evidence type="ECO:0000256" key="2">
    <source>
        <dbReference type="ARBA" id="ARBA00022908"/>
    </source>
</evidence>
<keyword evidence="1" id="KW-0159">Chromosome partition</keyword>
<dbReference type="PROSITE" id="PS51900">
    <property type="entry name" value="CB"/>
    <property type="match status" value="1"/>
</dbReference>
<dbReference type="InterPro" id="IPR004107">
    <property type="entry name" value="Integrase_SAM-like_N"/>
</dbReference>
<keyword evidence="3 5" id="KW-0238">DNA-binding</keyword>
<keyword evidence="10" id="KW-1185">Reference proteome</keyword>
<reference evidence="10" key="2">
    <citation type="submission" date="2016-10" db="EMBL/GenBank/DDBJ databases">
        <authorList>
            <person name="Varghese N."/>
            <person name="Submissions S."/>
        </authorList>
    </citation>
    <scope>NUCLEOTIDE SEQUENCE [LARGE SCALE GENOMIC DNA]</scope>
    <source>
        <strain evidence="10">GAS369</strain>
    </source>
</reference>
<evidence type="ECO:0000313" key="10">
    <source>
        <dbReference type="Proteomes" id="UP000243904"/>
    </source>
</evidence>
<dbReference type="GO" id="GO:0003677">
    <property type="term" value="F:DNA binding"/>
    <property type="evidence" value="ECO:0007669"/>
    <property type="project" value="UniProtKB-UniRule"/>
</dbReference>
<evidence type="ECO:0000256" key="1">
    <source>
        <dbReference type="ARBA" id="ARBA00022829"/>
    </source>
</evidence>
<dbReference type="Pfam" id="PF00589">
    <property type="entry name" value="Phage_integrase"/>
    <property type="match status" value="1"/>
</dbReference>
<evidence type="ECO:0000313" key="8">
    <source>
        <dbReference type="EMBL" id="SDR79569.1"/>
    </source>
</evidence>
<dbReference type="Gene3D" id="1.10.150.130">
    <property type="match status" value="1"/>
</dbReference>
<dbReference type="GO" id="GO:0006310">
    <property type="term" value="P:DNA recombination"/>
    <property type="evidence" value="ECO:0007669"/>
    <property type="project" value="UniProtKB-KW"/>
</dbReference>
<dbReference type="SUPFAM" id="SSF56349">
    <property type="entry name" value="DNA breaking-rejoining enzymes"/>
    <property type="match status" value="1"/>
</dbReference>
<gene>
    <name evidence="8" type="ORF">SAMN05444158_0017</name>
    <name evidence="9" type="ORF">SAMN05444158_7544</name>
</gene>
<organism evidence="8 10">
    <name type="scientific">Bradyrhizobium canariense</name>
    <dbReference type="NCBI Taxonomy" id="255045"/>
    <lineage>
        <taxon>Bacteria</taxon>
        <taxon>Pseudomonadati</taxon>
        <taxon>Pseudomonadota</taxon>
        <taxon>Alphaproteobacteria</taxon>
        <taxon>Hyphomicrobiales</taxon>
        <taxon>Nitrobacteraceae</taxon>
        <taxon>Bradyrhizobium</taxon>
    </lineage>
</organism>
<dbReference type="InterPro" id="IPR044068">
    <property type="entry name" value="CB"/>
</dbReference>
<dbReference type="EMBL" id="LT629750">
    <property type="protein sequence ID" value="SDR79569.1"/>
    <property type="molecule type" value="Genomic_DNA"/>
</dbReference>
<sequence length="304" mass="34452">MDAVRAAIDEFLQFCTNERRLSHHTLQAYSADLSDFRKWLRADVAMADVAEGTLKEYLAELVGKRKLTTATVRRRFACLRVFFRHATDAQKTPDPFAKWKPKLLRRKRLPRTLSRGEVSSLLSSFRVKSGLNHNRVEGYLPTTVRLMVCTGVRVGELCKIRIEDVSPDGSTLRIQGKGSRDRVAYIADPALRTELYGLVKSRRKEGGSSVALFLNRRGLPIKPQSIRSKLRRYAELEAGLGRRITPHMLRHTAATLLIETGVDIRFVQRMLGHSSIATTEIYTHVSDEALRLTLERADVLARLT</sequence>
<dbReference type="PANTHER" id="PTHR30349:SF81">
    <property type="entry name" value="TYROSINE RECOMBINASE XERC"/>
    <property type="match status" value="1"/>
</dbReference>
<protein>
    <submittedName>
        <fullName evidence="8">Integrase/recombinase XerD</fullName>
    </submittedName>
</protein>
<evidence type="ECO:0000259" key="7">
    <source>
        <dbReference type="PROSITE" id="PS51900"/>
    </source>
</evidence>
<dbReference type="Proteomes" id="UP000243904">
    <property type="component" value="Chromosome I"/>
</dbReference>